<dbReference type="RefSeq" id="WP_050118247.1">
    <property type="nucleotide sequence ID" value="NZ_CAWMAB010000001.1"/>
</dbReference>
<accession>A0A0T9KLI9</accession>
<organism evidence="1 2">
    <name type="scientific">Yersinia kristensenii</name>
    <dbReference type="NCBI Taxonomy" id="28152"/>
    <lineage>
        <taxon>Bacteria</taxon>
        <taxon>Pseudomonadati</taxon>
        <taxon>Pseudomonadota</taxon>
        <taxon>Gammaproteobacteria</taxon>
        <taxon>Enterobacterales</taxon>
        <taxon>Yersiniaceae</taxon>
        <taxon>Yersinia</taxon>
    </lineage>
</organism>
<dbReference type="Proteomes" id="UP000045824">
    <property type="component" value="Unassembled WGS sequence"/>
</dbReference>
<name>A0A0T9KLI9_YERKR</name>
<sequence length="197" mass="22133">MAQYSFTKSTGGILVPATPDAEDFVKNTKLGTIVTGEFKRVRNAPFHRKFFSLLNLGFEYWEPKGGAISPFELKFLRGYVSQLISYVGNEGVLHEIADDYLALVAGKRAANLSTAKSFHAFRRWVTVESGHYDLFELPDGSTLREPRSISFAKMDELEFNDLYKSVLNVLWTFILSKSFIHPSEAENAASQLMSYAA</sequence>
<dbReference type="EMBL" id="CPYI01000001">
    <property type="protein sequence ID" value="CNE10839.1"/>
    <property type="molecule type" value="Genomic_DNA"/>
</dbReference>
<reference evidence="1 2" key="1">
    <citation type="submission" date="2015-03" db="EMBL/GenBank/DDBJ databases">
        <authorList>
            <person name="Murphy D."/>
        </authorList>
    </citation>
    <scope>NUCLEOTIDE SEQUENCE [LARGE SCALE GENOMIC DNA]</scope>
    <source>
        <strain evidence="1 2">FCF326</strain>
    </source>
</reference>
<proteinExistence type="predicted"/>
<evidence type="ECO:0000313" key="2">
    <source>
        <dbReference type="Proteomes" id="UP000045824"/>
    </source>
</evidence>
<dbReference type="InterPro" id="IPR009797">
    <property type="entry name" value="DUF1367"/>
</dbReference>
<dbReference type="AlphaFoldDB" id="A0A0T9KLI9"/>
<dbReference type="Pfam" id="PF07105">
    <property type="entry name" value="DUF1367"/>
    <property type="match status" value="1"/>
</dbReference>
<protein>
    <submittedName>
        <fullName evidence="1">Protein of uncharacterized function (DUF1367)</fullName>
    </submittedName>
</protein>
<gene>
    <name evidence="1" type="ORF">ERS008491_00446</name>
</gene>
<evidence type="ECO:0000313" key="1">
    <source>
        <dbReference type="EMBL" id="CNE10839.1"/>
    </source>
</evidence>